<dbReference type="Proteomes" id="UP000626092">
    <property type="component" value="Unassembled WGS sequence"/>
</dbReference>
<sequence>MVDPDYLDLEEGSGETGELSNLCLVGKVVNQKTLNVTAVTNILNSAWKTRAPFSVVPWNYNVFLFRFQEDEDRTTVLKDGPWSVMSSLLILTPLVEGMVVSDLHFSHCPFWVQVHGLPVEKMSRANAEIIGRRFGKLLALETSPDNMLLARSFLRVRVDINLAQPLPKGFWLRRKNGNRDLWISYKYENLPDYCYACGRIGHDNRSCKMVNREEGLNFGYGPELRTSRARRAPIPIEEIRQEVDEAEIRVENLLQRRPESLEDYGAVRDGTEVMGRVSFPNPQQILSAAEETLVPHSMPDVNIPRMEGMIPSSPSSSDSLGGPNSGSVVGSLVFSCHKPGHAVEVPLPHIKINPTYSPFPSPIPTSPHYFVTEPPESPRATSHANSPKSPNPIFDPFLNSSLQPCSPNIPHSIENSSSPSLPYSHPPSPSLQPPTQSLTIENCLTSVFKSLAIKRKADEDFPEDPRPKILRLCAPNPKPTHQQPKSSRQTRKYVKKSCNLLSLPKGEGGSGLCEVQVTQSNFDGEDEKAMVPVEVVALEAMEKVLEFGTGDEKGLVAGPKQPLPQC</sequence>
<dbReference type="InterPro" id="IPR025558">
    <property type="entry name" value="DUF4283"/>
</dbReference>
<keyword evidence="1" id="KW-0863">Zinc-finger</keyword>
<keyword evidence="1" id="KW-0862">Zinc</keyword>
<keyword evidence="5" id="KW-1185">Reference proteome</keyword>
<dbReference type="InterPro" id="IPR025836">
    <property type="entry name" value="Zn_knuckle_CX2CX4HX4C"/>
</dbReference>
<evidence type="ECO:0000313" key="4">
    <source>
        <dbReference type="EMBL" id="KAF7145512.1"/>
    </source>
</evidence>
<dbReference type="InterPro" id="IPR001878">
    <property type="entry name" value="Znf_CCHC"/>
</dbReference>
<reference evidence="4" key="1">
    <citation type="submission" date="2019-11" db="EMBL/GenBank/DDBJ databases">
        <authorList>
            <person name="Liu Y."/>
            <person name="Hou J."/>
            <person name="Li T.-Q."/>
            <person name="Guan C.-H."/>
            <person name="Wu X."/>
            <person name="Wu H.-Z."/>
            <person name="Ling F."/>
            <person name="Zhang R."/>
            <person name="Shi X.-G."/>
            <person name="Ren J.-P."/>
            <person name="Chen E.-F."/>
            <person name="Sun J.-M."/>
        </authorList>
    </citation>
    <scope>NUCLEOTIDE SEQUENCE</scope>
    <source>
        <strain evidence="4">Adult_tree_wgs_1</strain>
        <tissue evidence="4">Leaves</tissue>
    </source>
</reference>
<accession>A0A834LS21</accession>
<proteinExistence type="predicted"/>
<evidence type="ECO:0000259" key="3">
    <source>
        <dbReference type="PROSITE" id="PS50158"/>
    </source>
</evidence>
<feature type="compositionally biased region" description="Low complexity" evidence="2">
    <location>
        <begin position="406"/>
        <end position="423"/>
    </location>
</feature>
<organism evidence="4 5">
    <name type="scientific">Rhododendron simsii</name>
    <name type="common">Sims's rhododendron</name>
    <dbReference type="NCBI Taxonomy" id="118357"/>
    <lineage>
        <taxon>Eukaryota</taxon>
        <taxon>Viridiplantae</taxon>
        <taxon>Streptophyta</taxon>
        <taxon>Embryophyta</taxon>
        <taxon>Tracheophyta</taxon>
        <taxon>Spermatophyta</taxon>
        <taxon>Magnoliopsida</taxon>
        <taxon>eudicotyledons</taxon>
        <taxon>Gunneridae</taxon>
        <taxon>Pentapetalae</taxon>
        <taxon>asterids</taxon>
        <taxon>Ericales</taxon>
        <taxon>Ericaceae</taxon>
        <taxon>Ericoideae</taxon>
        <taxon>Rhodoreae</taxon>
        <taxon>Rhododendron</taxon>
    </lineage>
</organism>
<dbReference type="PANTHER" id="PTHR31286:SF178">
    <property type="entry name" value="DUF4283 DOMAIN-CONTAINING PROTEIN"/>
    <property type="match status" value="1"/>
</dbReference>
<name>A0A834LS21_RHOSS</name>
<feature type="region of interest" description="Disordered" evidence="2">
    <location>
        <begin position="367"/>
        <end position="436"/>
    </location>
</feature>
<protein>
    <recommendedName>
        <fullName evidence="3">CCHC-type domain-containing protein</fullName>
    </recommendedName>
</protein>
<dbReference type="PROSITE" id="PS50158">
    <property type="entry name" value="ZF_CCHC"/>
    <property type="match status" value="1"/>
</dbReference>
<comment type="caution">
    <text evidence="4">The sequence shown here is derived from an EMBL/GenBank/DDBJ whole genome shotgun (WGS) entry which is preliminary data.</text>
</comment>
<dbReference type="Pfam" id="PF14111">
    <property type="entry name" value="DUF4283"/>
    <property type="match status" value="1"/>
</dbReference>
<dbReference type="AlphaFoldDB" id="A0A834LS21"/>
<feature type="region of interest" description="Disordered" evidence="2">
    <location>
        <begin position="458"/>
        <end position="490"/>
    </location>
</feature>
<dbReference type="PANTHER" id="PTHR31286">
    <property type="entry name" value="GLYCINE-RICH CELL WALL STRUCTURAL PROTEIN 1.8-LIKE"/>
    <property type="match status" value="1"/>
</dbReference>
<evidence type="ECO:0000256" key="1">
    <source>
        <dbReference type="PROSITE-ProRule" id="PRU00047"/>
    </source>
</evidence>
<gene>
    <name evidence="4" type="ORF">RHSIM_Rhsim04G0053400</name>
</gene>
<evidence type="ECO:0000256" key="2">
    <source>
        <dbReference type="SAM" id="MobiDB-lite"/>
    </source>
</evidence>
<dbReference type="GO" id="GO:0008270">
    <property type="term" value="F:zinc ion binding"/>
    <property type="evidence" value="ECO:0007669"/>
    <property type="project" value="UniProtKB-KW"/>
</dbReference>
<feature type="compositionally biased region" description="Basic and acidic residues" evidence="2">
    <location>
        <begin position="458"/>
        <end position="467"/>
    </location>
</feature>
<keyword evidence="1" id="KW-0479">Metal-binding</keyword>
<feature type="domain" description="CCHC-type" evidence="3">
    <location>
        <begin position="194"/>
        <end position="208"/>
    </location>
</feature>
<feature type="compositionally biased region" description="Polar residues" evidence="2">
    <location>
        <begin position="379"/>
        <end position="388"/>
    </location>
</feature>
<dbReference type="EMBL" id="WJXA01000004">
    <property type="protein sequence ID" value="KAF7145512.1"/>
    <property type="molecule type" value="Genomic_DNA"/>
</dbReference>
<dbReference type="Pfam" id="PF14392">
    <property type="entry name" value="zf-CCHC_4"/>
    <property type="match status" value="1"/>
</dbReference>
<dbReference type="GO" id="GO:0003676">
    <property type="term" value="F:nucleic acid binding"/>
    <property type="evidence" value="ECO:0007669"/>
    <property type="project" value="InterPro"/>
</dbReference>
<dbReference type="InterPro" id="IPR040256">
    <property type="entry name" value="At4g02000-like"/>
</dbReference>
<evidence type="ECO:0000313" key="5">
    <source>
        <dbReference type="Proteomes" id="UP000626092"/>
    </source>
</evidence>
<dbReference type="OrthoDB" id="1737333at2759"/>